<evidence type="ECO:0000313" key="2">
    <source>
        <dbReference type="Proteomes" id="UP000190648"/>
    </source>
</evidence>
<dbReference type="EMBL" id="LSYS01007908">
    <property type="protein sequence ID" value="OPJ70410.1"/>
    <property type="molecule type" value="Genomic_DNA"/>
</dbReference>
<keyword evidence="2" id="KW-1185">Reference proteome</keyword>
<comment type="caution">
    <text evidence="1">The sequence shown here is derived from an EMBL/GenBank/DDBJ whole genome shotgun (WGS) entry which is preliminary data.</text>
</comment>
<reference evidence="1 2" key="1">
    <citation type="submission" date="2016-02" db="EMBL/GenBank/DDBJ databases">
        <title>Band-tailed pigeon sequencing and assembly.</title>
        <authorList>
            <person name="Soares A.E."/>
            <person name="Novak B.J."/>
            <person name="Rice E.S."/>
            <person name="O'Connell B."/>
            <person name="Chang D."/>
            <person name="Weber S."/>
            <person name="Shapiro B."/>
        </authorList>
    </citation>
    <scope>NUCLEOTIDE SEQUENCE [LARGE SCALE GENOMIC DNA]</scope>
    <source>
        <strain evidence="1">BTP2013</strain>
        <tissue evidence="1">Blood</tissue>
    </source>
</reference>
<dbReference type="Proteomes" id="UP000190648">
    <property type="component" value="Unassembled WGS sequence"/>
</dbReference>
<sequence length="213" mass="24163">MKRLERIWIRRSTGSRGSTVMKGWELPADTETAVTSPFLVQSADSTHNFFKQNCLPVTAKECHHERPVANWIRKSVTVQDNLEDDRDTYFIPSSSLQISSEPLLSCILGKEKHQQLLNASYQSAFSLQSGSYSSHTHVLAVTWGNAWIKACKSIWYLYCKGLSWKILHCAVCYTETWTAHTSTVTAHTPAQRNDGEKSRTNTDYSSISMVHLY</sequence>
<name>A0A1V4JE80_PATFA</name>
<gene>
    <name evidence="1" type="ORF">AV530_019559</name>
</gene>
<accession>A0A1V4JE80</accession>
<protein>
    <submittedName>
        <fullName evidence="1">Uncharacterized protein</fullName>
    </submittedName>
</protein>
<evidence type="ECO:0000313" key="1">
    <source>
        <dbReference type="EMBL" id="OPJ70410.1"/>
    </source>
</evidence>
<organism evidence="1 2">
    <name type="scientific">Patagioenas fasciata monilis</name>
    <dbReference type="NCBI Taxonomy" id="372326"/>
    <lineage>
        <taxon>Eukaryota</taxon>
        <taxon>Metazoa</taxon>
        <taxon>Chordata</taxon>
        <taxon>Craniata</taxon>
        <taxon>Vertebrata</taxon>
        <taxon>Euteleostomi</taxon>
        <taxon>Archelosauria</taxon>
        <taxon>Archosauria</taxon>
        <taxon>Dinosauria</taxon>
        <taxon>Saurischia</taxon>
        <taxon>Theropoda</taxon>
        <taxon>Coelurosauria</taxon>
        <taxon>Aves</taxon>
        <taxon>Neognathae</taxon>
        <taxon>Neoaves</taxon>
        <taxon>Columbimorphae</taxon>
        <taxon>Columbiformes</taxon>
        <taxon>Columbidae</taxon>
        <taxon>Patagioenas</taxon>
    </lineage>
</organism>
<proteinExistence type="predicted"/>
<dbReference type="AlphaFoldDB" id="A0A1V4JE80"/>